<keyword evidence="4" id="KW-1003">Cell membrane</keyword>
<keyword evidence="8 10" id="KW-0472">Membrane</keyword>
<feature type="transmembrane region" description="Helical" evidence="10">
    <location>
        <begin position="484"/>
        <end position="503"/>
    </location>
</feature>
<dbReference type="InterPro" id="IPR050277">
    <property type="entry name" value="Sodium:Solute_Symporter"/>
</dbReference>
<evidence type="ECO:0000256" key="2">
    <source>
        <dbReference type="ARBA" id="ARBA00006434"/>
    </source>
</evidence>
<reference evidence="11" key="2">
    <citation type="submission" date="2020-09" db="EMBL/GenBank/DDBJ databases">
        <authorList>
            <person name="Sun Q."/>
            <person name="Ohkuma M."/>
        </authorList>
    </citation>
    <scope>NUCLEOTIDE SEQUENCE</scope>
    <source>
        <strain evidence="11">JCM 4369</strain>
    </source>
</reference>
<feature type="transmembrane region" description="Helical" evidence="10">
    <location>
        <begin position="116"/>
        <end position="134"/>
    </location>
</feature>
<dbReference type="GO" id="GO:0015123">
    <property type="term" value="F:acetate transmembrane transporter activity"/>
    <property type="evidence" value="ECO:0007669"/>
    <property type="project" value="TreeGrafter"/>
</dbReference>
<feature type="transmembrane region" description="Helical" evidence="10">
    <location>
        <begin position="146"/>
        <end position="167"/>
    </location>
</feature>
<dbReference type="PANTHER" id="PTHR48086">
    <property type="entry name" value="SODIUM/PROLINE SYMPORTER-RELATED"/>
    <property type="match status" value="1"/>
</dbReference>
<evidence type="ECO:0000256" key="9">
    <source>
        <dbReference type="RuleBase" id="RU362091"/>
    </source>
</evidence>
<feature type="transmembrane region" description="Helical" evidence="10">
    <location>
        <begin position="50"/>
        <end position="73"/>
    </location>
</feature>
<comment type="caution">
    <text evidence="11">The sequence shown here is derived from an EMBL/GenBank/DDBJ whole genome shotgun (WGS) entry which is preliminary data.</text>
</comment>
<evidence type="ECO:0000256" key="4">
    <source>
        <dbReference type="ARBA" id="ARBA00022475"/>
    </source>
</evidence>
<dbReference type="Pfam" id="PF00474">
    <property type="entry name" value="SSF"/>
    <property type="match status" value="2"/>
</dbReference>
<evidence type="ECO:0000256" key="8">
    <source>
        <dbReference type="ARBA" id="ARBA00023136"/>
    </source>
</evidence>
<comment type="similarity">
    <text evidence="2 9">Belongs to the sodium:solute symporter (SSF) (TC 2.A.21) family.</text>
</comment>
<dbReference type="Proteomes" id="UP000618795">
    <property type="component" value="Unassembled WGS sequence"/>
</dbReference>
<dbReference type="EMBL" id="BMTD01000005">
    <property type="protein sequence ID" value="GGU93284.1"/>
    <property type="molecule type" value="Genomic_DNA"/>
</dbReference>
<dbReference type="CDD" id="cd11480">
    <property type="entry name" value="SLC5sbd_u4"/>
    <property type="match status" value="1"/>
</dbReference>
<dbReference type="GO" id="GO:0005886">
    <property type="term" value="C:plasma membrane"/>
    <property type="evidence" value="ECO:0007669"/>
    <property type="project" value="UniProtKB-SubCell"/>
</dbReference>
<evidence type="ECO:0000256" key="1">
    <source>
        <dbReference type="ARBA" id="ARBA00004651"/>
    </source>
</evidence>
<evidence type="ECO:0000256" key="6">
    <source>
        <dbReference type="ARBA" id="ARBA00022847"/>
    </source>
</evidence>
<comment type="subcellular location">
    <subcellularLocation>
        <location evidence="1">Cell membrane</location>
        <topology evidence="1">Multi-pass membrane protein</topology>
    </subcellularLocation>
</comment>
<feature type="transmembrane region" description="Helical" evidence="10">
    <location>
        <begin position="447"/>
        <end position="472"/>
    </location>
</feature>
<dbReference type="PANTHER" id="PTHR48086:SF6">
    <property type="entry name" value="CATION_ACETATE SYMPORTER ACTP"/>
    <property type="match status" value="1"/>
</dbReference>
<evidence type="ECO:0000256" key="5">
    <source>
        <dbReference type="ARBA" id="ARBA00022692"/>
    </source>
</evidence>
<dbReference type="InterPro" id="IPR038377">
    <property type="entry name" value="Na/Glc_symporter_sf"/>
</dbReference>
<keyword evidence="6" id="KW-0769">Symport</keyword>
<evidence type="ECO:0000256" key="3">
    <source>
        <dbReference type="ARBA" id="ARBA00022448"/>
    </source>
</evidence>
<keyword evidence="3" id="KW-0813">Transport</keyword>
<feature type="transmembrane region" description="Helical" evidence="10">
    <location>
        <begin position="298"/>
        <end position="318"/>
    </location>
</feature>
<feature type="transmembrane region" description="Helical" evidence="10">
    <location>
        <begin position="424"/>
        <end position="441"/>
    </location>
</feature>
<reference evidence="11" key="1">
    <citation type="journal article" date="2014" name="Int. J. Syst. Evol. Microbiol.">
        <title>Complete genome sequence of Corynebacterium casei LMG S-19264T (=DSM 44701T), isolated from a smear-ripened cheese.</title>
        <authorList>
            <consortium name="US DOE Joint Genome Institute (JGI-PGF)"/>
            <person name="Walter F."/>
            <person name="Albersmeier A."/>
            <person name="Kalinowski J."/>
            <person name="Ruckert C."/>
        </authorList>
    </citation>
    <scope>NUCLEOTIDE SEQUENCE</scope>
    <source>
        <strain evidence="11">JCM 4369</strain>
    </source>
</reference>
<protein>
    <submittedName>
        <fullName evidence="11">Cation acetate symporter</fullName>
    </submittedName>
</protein>
<keyword evidence="5 10" id="KW-0812">Transmembrane</keyword>
<name>A0A918IA22_9ACTN</name>
<keyword evidence="7 10" id="KW-1133">Transmembrane helix</keyword>
<proteinExistence type="inferred from homology"/>
<feature type="transmembrane region" description="Helical" evidence="10">
    <location>
        <begin position="330"/>
        <end position="351"/>
    </location>
</feature>
<dbReference type="GO" id="GO:0006847">
    <property type="term" value="P:plasma membrane acetate transport"/>
    <property type="evidence" value="ECO:0007669"/>
    <property type="project" value="TreeGrafter"/>
</dbReference>
<keyword evidence="12" id="KW-1185">Reference proteome</keyword>
<sequence>MTIALISLVALAALGIGMFSVRVVRSTGDFLVAARSVSPALNGASIAGEYLSLASFLGVAGLVLGSGVGVLWFPVGFTAGYLVLLVAVAAPLRRSGAYTVPDFVENRLGSPPARRLAGMAVLLIGWTYLVPQFQGAGRILERFGGVPYPLAVLLAGTLVAVTVALGGMRSATYVQAFHYAVKLFFLAVPALVLIVAVGPAGRSAAVHPERGTRFPQATTVEFHVPAVLQVRSPVTVTVDDRTAAWAPGRHPVSDGTRVRFPRGAPVPQVRGTEELGGPAWRTPLLHLPGSTHPLFQTWSLLLATVLGTVGLPHILVRLHTSSDGRAARRAVVVTLALLGLFYLAPAVYGLLGRTVVPQLYLTGPTDTVALVLPGAVLGPPWGAALSAVVAAGTYAAFLATSSGLLLVVAGGIGHDLRTGSLRDLRMTVVLGAAVGVLLALPARSLEIGVVVGWAFAISASTLCPLLLLGIWWRGLTAAGAGAGLVVGGVSAAGAAAISALGAAPAGWPRTLCLQPAAWSVPLACTVMVAVSRLGRPPAGAEDLMLAMHVPESAEPVRRGR</sequence>
<dbReference type="AlphaFoldDB" id="A0A918IA22"/>
<feature type="transmembrane region" description="Helical" evidence="10">
    <location>
        <begin position="179"/>
        <end position="200"/>
    </location>
</feature>
<feature type="transmembrane region" description="Helical" evidence="10">
    <location>
        <begin position="381"/>
        <end position="412"/>
    </location>
</feature>
<evidence type="ECO:0000313" key="12">
    <source>
        <dbReference type="Proteomes" id="UP000618795"/>
    </source>
</evidence>
<evidence type="ECO:0000313" key="11">
    <source>
        <dbReference type="EMBL" id="GGU93284.1"/>
    </source>
</evidence>
<dbReference type="InterPro" id="IPR001734">
    <property type="entry name" value="Na/solute_symporter"/>
</dbReference>
<dbReference type="Gene3D" id="1.20.1730.10">
    <property type="entry name" value="Sodium/glucose cotransporter"/>
    <property type="match status" value="1"/>
</dbReference>
<dbReference type="RefSeq" id="WP_191874000.1">
    <property type="nucleotide sequence ID" value="NZ_BMTD01000005.1"/>
</dbReference>
<dbReference type="GO" id="GO:0015293">
    <property type="term" value="F:symporter activity"/>
    <property type="evidence" value="ECO:0007669"/>
    <property type="project" value="UniProtKB-KW"/>
</dbReference>
<organism evidence="11 12">
    <name type="scientific">Streptomyces filipinensis</name>
    <dbReference type="NCBI Taxonomy" id="66887"/>
    <lineage>
        <taxon>Bacteria</taxon>
        <taxon>Bacillati</taxon>
        <taxon>Actinomycetota</taxon>
        <taxon>Actinomycetes</taxon>
        <taxon>Kitasatosporales</taxon>
        <taxon>Streptomycetaceae</taxon>
        <taxon>Streptomyces</taxon>
    </lineage>
</organism>
<evidence type="ECO:0000256" key="7">
    <source>
        <dbReference type="ARBA" id="ARBA00022989"/>
    </source>
</evidence>
<accession>A0A918IA22</accession>
<evidence type="ECO:0000256" key="10">
    <source>
        <dbReference type="SAM" id="Phobius"/>
    </source>
</evidence>
<dbReference type="PROSITE" id="PS50283">
    <property type="entry name" value="NA_SOLUT_SYMP_3"/>
    <property type="match status" value="1"/>
</dbReference>
<gene>
    <name evidence="11" type="ORF">GCM10010260_30210</name>
</gene>